<dbReference type="InParanoid" id="F6HTL6"/>
<gene>
    <name evidence="2" type="ordered locus">VIT_03s0017g01530</name>
</gene>
<protein>
    <submittedName>
        <fullName evidence="2">Uncharacterized protein</fullName>
    </submittedName>
</protein>
<keyword evidence="3" id="KW-1185">Reference proteome</keyword>
<dbReference type="HOGENOM" id="CLU_3428837_0_0_1"/>
<name>F6HTL6_VITVI</name>
<dbReference type="AlphaFoldDB" id="F6HTL6"/>
<evidence type="ECO:0000256" key="1">
    <source>
        <dbReference type="SAM" id="MobiDB-lite"/>
    </source>
</evidence>
<evidence type="ECO:0000313" key="3">
    <source>
        <dbReference type="Proteomes" id="UP000009183"/>
    </source>
</evidence>
<dbReference type="EMBL" id="FN596248">
    <property type="protein sequence ID" value="CCB58026.1"/>
    <property type="molecule type" value="Genomic_DNA"/>
</dbReference>
<evidence type="ECO:0000313" key="2">
    <source>
        <dbReference type="EMBL" id="CCB58026.1"/>
    </source>
</evidence>
<proteinExistence type="predicted"/>
<reference evidence="3" key="1">
    <citation type="journal article" date="2007" name="Nature">
        <title>The grapevine genome sequence suggests ancestral hexaploidization in major angiosperm phyla.</title>
        <authorList>
            <consortium name="The French-Italian Public Consortium for Grapevine Genome Characterization."/>
            <person name="Jaillon O."/>
            <person name="Aury J.-M."/>
            <person name="Noel B."/>
            <person name="Policriti A."/>
            <person name="Clepet C."/>
            <person name="Casagrande A."/>
            <person name="Choisne N."/>
            <person name="Aubourg S."/>
            <person name="Vitulo N."/>
            <person name="Jubin C."/>
            <person name="Vezzi A."/>
            <person name="Legeai F."/>
            <person name="Hugueney P."/>
            <person name="Dasilva C."/>
            <person name="Horner D."/>
            <person name="Mica E."/>
            <person name="Jublot D."/>
            <person name="Poulain J."/>
            <person name="Bruyere C."/>
            <person name="Billault A."/>
            <person name="Segurens B."/>
            <person name="Gouyvenoux M."/>
            <person name="Ugarte E."/>
            <person name="Cattonaro F."/>
            <person name="Anthouard V."/>
            <person name="Vico V."/>
            <person name="Del Fabbro C."/>
            <person name="Alaux M."/>
            <person name="Di Gaspero G."/>
            <person name="Dumas V."/>
            <person name="Felice N."/>
            <person name="Paillard S."/>
            <person name="Juman I."/>
            <person name="Moroldo M."/>
            <person name="Scalabrin S."/>
            <person name="Canaguier A."/>
            <person name="Le Clainche I."/>
            <person name="Malacrida G."/>
            <person name="Durand E."/>
            <person name="Pesole G."/>
            <person name="Laucou V."/>
            <person name="Chatelet P."/>
            <person name="Merdinoglu D."/>
            <person name="Delledonne M."/>
            <person name="Pezzotti M."/>
            <person name="Lecharny A."/>
            <person name="Scarpelli C."/>
            <person name="Artiguenave F."/>
            <person name="Pe M.E."/>
            <person name="Valle G."/>
            <person name="Morgante M."/>
            <person name="Caboche M."/>
            <person name="Adam-Blondon A.-F."/>
            <person name="Weissenbach J."/>
            <person name="Quetier F."/>
            <person name="Wincker P."/>
        </authorList>
    </citation>
    <scope>NUCLEOTIDE SEQUENCE [LARGE SCALE GENOMIC DNA]</scope>
    <source>
        <strain evidence="3">cv. Pinot noir / PN40024</strain>
    </source>
</reference>
<accession>F6HTL6</accession>
<dbReference type="PaxDb" id="29760-VIT_03s0017g01530.t01"/>
<feature type="compositionally biased region" description="Basic residues" evidence="1">
    <location>
        <begin position="1"/>
        <end position="12"/>
    </location>
</feature>
<feature type="region of interest" description="Disordered" evidence="1">
    <location>
        <begin position="1"/>
        <end position="20"/>
    </location>
</feature>
<dbReference type="Proteomes" id="UP000009183">
    <property type="component" value="Chromosome 3"/>
</dbReference>
<organism evidence="2 3">
    <name type="scientific">Vitis vinifera</name>
    <name type="common">Grape</name>
    <dbReference type="NCBI Taxonomy" id="29760"/>
    <lineage>
        <taxon>Eukaryota</taxon>
        <taxon>Viridiplantae</taxon>
        <taxon>Streptophyta</taxon>
        <taxon>Embryophyta</taxon>
        <taxon>Tracheophyta</taxon>
        <taxon>Spermatophyta</taxon>
        <taxon>Magnoliopsida</taxon>
        <taxon>eudicotyledons</taxon>
        <taxon>Gunneridae</taxon>
        <taxon>Pentapetalae</taxon>
        <taxon>rosids</taxon>
        <taxon>Vitales</taxon>
        <taxon>Vitaceae</taxon>
        <taxon>Viteae</taxon>
        <taxon>Vitis</taxon>
    </lineage>
</organism>
<sequence length="20" mass="2518">MRSIKKNTKIIKRREDYNHS</sequence>